<feature type="binding site" evidence="3">
    <location>
        <position position="256"/>
    </location>
    <ligand>
        <name>glycerol</name>
        <dbReference type="ChEBI" id="CHEBI:17754"/>
    </ligand>
</feature>
<feature type="binding site" evidence="3">
    <location>
        <position position="273"/>
    </location>
    <ligand>
        <name>glycerol</name>
        <dbReference type="ChEBI" id="CHEBI:17754"/>
    </ligand>
</feature>
<feature type="binding site" evidence="4">
    <location>
        <begin position="115"/>
        <end position="118"/>
    </location>
    <ligand>
        <name>NAD(+)</name>
        <dbReference type="ChEBI" id="CHEBI:57540"/>
    </ligand>
</feature>
<evidence type="ECO:0000256" key="3">
    <source>
        <dbReference type="PIRSR" id="PIRSR000112-1"/>
    </source>
</evidence>
<comment type="cofactor">
    <cofactor evidence="3">
        <name>Zn(2+)</name>
        <dbReference type="ChEBI" id="CHEBI:29105"/>
    </cofactor>
    <text evidence="3">Binds 1 zinc ion per subunit.</text>
</comment>
<keyword evidence="2" id="KW-0560">Oxidoreductase</keyword>
<evidence type="ECO:0000313" key="6">
    <source>
        <dbReference type="EMBL" id="AJT50446.1"/>
    </source>
</evidence>
<dbReference type="PANTHER" id="PTHR43616:SF3">
    <property type="entry name" value="HYDROXYCARBOXYLATE DEHYDROGENASE A"/>
    <property type="match status" value="1"/>
</dbReference>
<dbReference type="PIRSF" id="PIRSF000112">
    <property type="entry name" value="Glycerol_dehydrogenase"/>
    <property type="match status" value="1"/>
</dbReference>
<keyword evidence="1 3" id="KW-0479">Metal-binding</keyword>
<dbReference type="Gene3D" id="3.40.50.1970">
    <property type="match status" value="1"/>
</dbReference>
<evidence type="ECO:0000313" key="7">
    <source>
        <dbReference type="Proteomes" id="UP000003645"/>
    </source>
</evidence>
<dbReference type="RefSeq" id="WP_006499865.1">
    <property type="nucleotide sequence ID" value="NZ_CP011013.1"/>
</dbReference>
<evidence type="ECO:0000256" key="1">
    <source>
        <dbReference type="ARBA" id="ARBA00022723"/>
    </source>
</evidence>
<sequence length="366" mass="40053">MMFSQCGPQRFISANDAYDYLPTYFEEGGIKKVLFLHGEKSWAAAKPYMPEMPASVAIIDVPFNGECSYEEIARVKEIATQNQVDMVIGLGGGKCLDTVKSVTQGTNFKLGLIPTLASNCAPWSALSVHYHENGEHINHEIYHETADIMLLNPQVIVNSPINYFVAGIGDTLAKYYESEMIFENMQPEQFNTQLTISRAMAQACRDDLLENSEQAIADMKKGEVTPVFRKVVETVIVTSGLVGGWGDYFARATGAHSVHDALTVFPATSDSLHGERVAYGILVLLALEKREDEMAELLPLYRSMGLPVCLADLNLDGSDQDVVAQIAHDTSADGTQIHFLPIDTGEQAVARAITRVEEITAGETVA</sequence>
<organism evidence="6 7">
    <name type="scientific">Limosilactobacillus mucosae LM1</name>
    <dbReference type="NCBI Taxonomy" id="1130798"/>
    <lineage>
        <taxon>Bacteria</taxon>
        <taxon>Bacillati</taxon>
        <taxon>Bacillota</taxon>
        <taxon>Bacilli</taxon>
        <taxon>Lactobacillales</taxon>
        <taxon>Lactobacillaceae</taxon>
        <taxon>Limosilactobacillus</taxon>
    </lineage>
</organism>
<dbReference type="SUPFAM" id="SSF56796">
    <property type="entry name" value="Dehydroquinate synthase-like"/>
    <property type="match status" value="1"/>
</dbReference>
<evidence type="ECO:0000259" key="5">
    <source>
        <dbReference type="Pfam" id="PF00465"/>
    </source>
</evidence>
<dbReference type="GO" id="GO:0016614">
    <property type="term" value="F:oxidoreductase activity, acting on CH-OH group of donors"/>
    <property type="evidence" value="ECO:0007669"/>
    <property type="project" value="InterPro"/>
</dbReference>
<keyword evidence="4" id="KW-0520">NAD</keyword>
<dbReference type="GO" id="GO:0046872">
    <property type="term" value="F:metal ion binding"/>
    <property type="evidence" value="ECO:0007669"/>
    <property type="project" value="UniProtKB-KW"/>
</dbReference>
<name>A0A0D4CKN1_LIMMU</name>
<gene>
    <name evidence="6" type="ORF">LBLM1_04890</name>
</gene>
<feature type="binding site" evidence="4">
    <location>
        <position position="130"/>
    </location>
    <ligand>
        <name>NAD(+)</name>
        <dbReference type="ChEBI" id="CHEBI:57540"/>
    </ligand>
</feature>
<feature type="binding site" evidence="3">
    <location>
        <position position="170"/>
    </location>
    <ligand>
        <name>glycerol</name>
        <dbReference type="ChEBI" id="CHEBI:17754"/>
    </ligand>
</feature>
<dbReference type="STRING" id="1130798.LBLM1_04890"/>
<proteinExistence type="predicted"/>
<evidence type="ECO:0000256" key="2">
    <source>
        <dbReference type="ARBA" id="ARBA00023002"/>
    </source>
</evidence>
<feature type="binding site" evidence="4">
    <location>
        <begin position="93"/>
        <end position="97"/>
    </location>
    <ligand>
        <name>NAD(+)</name>
        <dbReference type="ChEBI" id="CHEBI:57540"/>
    </ligand>
</feature>
<accession>A0A0D4CKN1</accession>
<feature type="domain" description="Alcohol dehydrogenase iron-type/glycerol dehydrogenase GldA" evidence="5">
    <location>
        <begin position="8"/>
        <end position="153"/>
    </location>
</feature>
<feature type="binding site" evidence="4">
    <location>
        <position position="124"/>
    </location>
    <ligand>
        <name>NAD(+)</name>
        <dbReference type="ChEBI" id="CHEBI:57540"/>
    </ligand>
</feature>
<dbReference type="KEGG" id="lmu:LBLM1_04890"/>
<dbReference type="InterPro" id="IPR016205">
    <property type="entry name" value="Glycerol_DH"/>
</dbReference>
<dbReference type="InterPro" id="IPR001670">
    <property type="entry name" value="ADH_Fe/GldA"/>
</dbReference>
<keyword evidence="3" id="KW-0862">Zinc</keyword>
<dbReference type="HOGENOM" id="CLU_044754_2_0_9"/>
<feature type="binding site" evidence="4">
    <location>
        <position position="126"/>
    </location>
    <ligand>
        <name>NAD(+)</name>
        <dbReference type="ChEBI" id="CHEBI:57540"/>
    </ligand>
</feature>
<dbReference type="Pfam" id="PF00465">
    <property type="entry name" value="Fe-ADH"/>
    <property type="match status" value="1"/>
</dbReference>
<evidence type="ECO:0000256" key="4">
    <source>
        <dbReference type="PIRSR" id="PIRSR000112-3"/>
    </source>
</evidence>
<dbReference type="PANTHER" id="PTHR43616">
    <property type="entry name" value="GLYCEROL DEHYDROGENASE"/>
    <property type="match status" value="1"/>
</dbReference>
<dbReference type="Gene3D" id="1.20.1090.10">
    <property type="entry name" value="Dehydroquinate synthase-like - alpha domain"/>
    <property type="match status" value="1"/>
</dbReference>
<reference evidence="6 7" key="1">
    <citation type="journal article" date="2012" name="J. Bacteriol.">
        <title>Genome sequence of Lactobacillus mucosae LM1, isolated from piglet feces.</title>
        <authorList>
            <person name="Lee J.H."/>
            <person name="Valeriano V.D."/>
            <person name="Shin Y.R."/>
            <person name="Chae J.P."/>
            <person name="Kim G.B."/>
            <person name="Ham J.S."/>
            <person name="Chun J."/>
            <person name="Kang D.K."/>
        </authorList>
    </citation>
    <scope>NUCLEOTIDE SEQUENCE [LARGE SCALE GENOMIC DNA]</scope>
    <source>
        <strain evidence="6 7">LM1</strain>
    </source>
</reference>
<dbReference type="EMBL" id="CP011013">
    <property type="protein sequence ID" value="AJT50446.1"/>
    <property type="molecule type" value="Genomic_DNA"/>
</dbReference>
<protein>
    <submittedName>
        <fullName evidence="6">Glycerol dehydrogenase</fullName>
    </submittedName>
</protein>
<dbReference type="CDD" id="cd08172">
    <property type="entry name" value="GlyDH-like"/>
    <property type="match status" value="1"/>
</dbReference>
<dbReference type="Proteomes" id="UP000003645">
    <property type="component" value="Chromosome"/>
</dbReference>
<keyword evidence="7" id="KW-1185">Reference proteome</keyword>
<dbReference type="AlphaFoldDB" id="A0A0D4CKN1"/>